<protein>
    <recommendedName>
        <fullName evidence="3">Amidohydrolase-related domain-containing protein</fullName>
    </recommendedName>
</protein>
<proteinExistence type="predicted"/>
<dbReference type="GO" id="GO:0019748">
    <property type="term" value="P:secondary metabolic process"/>
    <property type="evidence" value="ECO:0007669"/>
    <property type="project" value="TreeGrafter"/>
</dbReference>
<evidence type="ECO:0000256" key="1">
    <source>
        <dbReference type="ARBA" id="ARBA00023239"/>
    </source>
</evidence>
<organism evidence="4 5">
    <name type="scientific">Parasedimentitalea marina</name>
    <dbReference type="NCBI Taxonomy" id="2483033"/>
    <lineage>
        <taxon>Bacteria</taxon>
        <taxon>Pseudomonadati</taxon>
        <taxon>Pseudomonadota</taxon>
        <taxon>Alphaproteobacteria</taxon>
        <taxon>Rhodobacterales</taxon>
        <taxon>Paracoccaceae</taxon>
        <taxon>Parasedimentitalea</taxon>
    </lineage>
</organism>
<dbReference type="OrthoDB" id="1407586at2"/>
<keyword evidence="1" id="KW-0456">Lyase</keyword>
<dbReference type="SUPFAM" id="SSF51556">
    <property type="entry name" value="Metallo-dependent hydrolases"/>
    <property type="match status" value="1"/>
</dbReference>
<sequence length="551" mass="60331">MLSRRSFLLSASAMGALALPACTPPLQPLPPPSGLPYVSIDIHAHIFNATDIPIPGFLDQVFLRSPESPVGGNFAPRALIRLVTKILLLAVSTADEERDRLPQPAKSAAALVAQDKAILAQGVRNYAAIGQATLRANDVRLSVDVSEGAQLLGELNRLANRGVFLQRSSADLGLAVADAVFDEPSLPVVALRSTGGGGDPSLAQTLRWAVLLTRDRRDILDTLIGYYGLSAGEQDDKSRGISAFSPSLVDFEYWFTEKAQARMSSQQDQIDVMSRLALLERRTVLLNFAPFCPLRAAIDGDGVHRRIRKAILTQGFVGVKIYPPMGFKPIGNSSNQRLMGGFRKAPGAGIDRELRKMYRWCNDNGVPIKSHGNNSLAAGECSGQNAAPDLWARVLHDYRDLRVNIAHFGGFEEITSSDVCADPPPYEKRAAELIAEYPNAYVDLGYWNEVVGTSRPGTEILEEVRALVEQTPELAERIMYGSDYTMIGKEKQYNAYLRDVAAAIDSINGLSRDAIFALNPQRYLGLNDPNNPTRQRLDAFFPSDHPYHSLF</sequence>
<dbReference type="Proteomes" id="UP000283063">
    <property type="component" value="Chromosome"/>
</dbReference>
<gene>
    <name evidence="4" type="ORF">EBB79_08060</name>
</gene>
<dbReference type="InterPro" id="IPR032465">
    <property type="entry name" value="ACMSD"/>
</dbReference>
<feature type="signal peptide" evidence="2">
    <location>
        <begin position="1"/>
        <end position="18"/>
    </location>
</feature>
<accession>A0A3T0N1J0</accession>
<keyword evidence="5" id="KW-1185">Reference proteome</keyword>
<dbReference type="InterPro" id="IPR032466">
    <property type="entry name" value="Metal_Hydrolase"/>
</dbReference>
<dbReference type="GO" id="GO:0005737">
    <property type="term" value="C:cytoplasm"/>
    <property type="evidence" value="ECO:0007669"/>
    <property type="project" value="TreeGrafter"/>
</dbReference>
<dbReference type="AlphaFoldDB" id="A0A3T0N1J0"/>
<dbReference type="Pfam" id="PF04909">
    <property type="entry name" value="Amidohydro_2"/>
    <property type="match status" value="1"/>
</dbReference>
<dbReference type="Gene3D" id="3.20.20.140">
    <property type="entry name" value="Metal-dependent hydrolases"/>
    <property type="match status" value="1"/>
</dbReference>
<evidence type="ECO:0000313" key="5">
    <source>
        <dbReference type="Proteomes" id="UP000283063"/>
    </source>
</evidence>
<keyword evidence="2" id="KW-0732">Signal</keyword>
<evidence type="ECO:0000313" key="4">
    <source>
        <dbReference type="EMBL" id="AZV77852.1"/>
    </source>
</evidence>
<feature type="chain" id="PRO_5019029250" description="Amidohydrolase-related domain-containing protein" evidence="2">
    <location>
        <begin position="19"/>
        <end position="551"/>
    </location>
</feature>
<dbReference type="GO" id="GO:0016831">
    <property type="term" value="F:carboxy-lyase activity"/>
    <property type="evidence" value="ECO:0007669"/>
    <property type="project" value="InterPro"/>
</dbReference>
<feature type="domain" description="Amidohydrolase-related" evidence="3">
    <location>
        <begin position="299"/>
        <end position="526"/>
    </location>
</feature>
<reference evidence="4 5" key="1">
    <citation type="submission" date="2018-10" db="EMBL/GenBank/DDBJ databases">
        <title>Parasedimentitalea marina sp. nov., a psychrophilic bacterium isolated from deep seawater of the New Britain Trench.</title>
        <authorList>
            <person name="Cao J."/>
        </authorList>
    </citation>
    <scope>NUCLEOTIDE SEQUENCE [LARGE SCALE GENOMIC DNA]</scope>
    <source>
        <strain evidence="4 5">W43</strain>
    </source>
</reference>
<dbReference type="RefSeq" id="WP_127748412.1">
    <property type="nucleotide sequence ID" value="NZ_CP033219.1"/>
</dbReference>
<name>A0A3T0N1J0_9RHOB</name>
<dbReference type="PANTHER" id="PTHR21240:SF28">
    <property type="entry name" value="ISO-OROTATE DECARBOXYLASE (EUROFUNG)"/>
    <property type="match status" value="1"/>
</dbReference>
<evidence type="ECO:0000259" key="3">
    <source>
        <dbReference type="Pfam" id="PF04909"/>
    </source>
</evidence>
<dbReference type="PANTHER" id="PTHR21240">
    <property type="entry name" value="2-AMINO-3-CARBOXYLMUCONATE-6-SEMIALDEHYDE DECARBOXYLASE"/>
    <property type="match status" value="1"/>
</dbReference>
<evidence type="ECO:0000256" key="2">
    <source>
        <dbReference type="SAM" id="SignalP"/>
    </source>
</evidence>
<dbReference type="EMBL" id="CP033219">
    <property type="protein sequence ID" value="AZV77852.1"/>
    <property type="molecule type" value="Genomic_DNA"/>
</dbReference>
<dbReference type="InterPro" id="IPR006680">
    <property type="entry name" value="Amidohydro-rel"/>
</dbReference>
<dbReference type="GO" id="GO:0016787">
    <property type="term" value="F:hydrolase activity"/>
    <property type="evidence" value="ECO:0007669"/>
    <property type="project" value="InterPro"/>
</dbReference>
<dbReference type="KEGG" id="sedi:EBB79_08060"/>